<keyword evidence="4 11" id="KW-0813">Transport</keyword>
<dbReference type="GO" id="GO:0019776">
    <property type="term" value="F:Atg8-family ligase activity"/>
    <property type="evidence" value="ECO:0007669"/>
    <property type="project" value="TreeGrafter"/>
</dbReference>
<keyword evidence="6 11" id="KW-0832">Ubl conjugation</keyword>
<evidence type="ECO:0000256" key="4">
    <source>
        <dbReference type="ARBA" id="ARBA00022448"/>
    </source>
</evidence>
<dbReference type="GO" id="GO:0000422">
    <property type="term" value="P:autophagy of mitochondrion"/>
    <property type="evidence" value="ECO:0007669"/>
    <property type="project" value="TreeGrafter"/>
</dbReference>
<feature type="domain" description="Autophagy protein ATG5 UblB" evidence="13">
    <location>
        <begin position="225"/>
        <end position="328"/>
    </location>
</feature>
<keyword evidence="7" id="KW-0653">Protein transport</keyword>
<comment type="similarity">
    <text evidence="2 11">Belongs to the ATG5 family.</text>
</comment>
<dbReference type="PANTHER" id="PTHR13040:SF2">
    <property type="entry name" value="AUTOPHAGY PROTEIN 5"/>
    <property type="match status" value="1"/>
</dbReference>
<evidence type="ECO:0000256" key="8">
    <source>
        <dbReference type="ARBA" id="ARBA00023006"/>
    </source>
</evidence>
<comment type="subcellular location">
    <subcellularLocation>
        <location evidence="1 11">Preautophagosomal structure membrane</location>
        <topology evidence="1 11">Peripheral membrane protein</topology>
    </subcellularLocation>
</comment>
<dbReference type="InterPro" id="IPR042526">
    <property type="entry name" value="Atg5_HR"/>
</dbReference>
<keyword evidence="8 11" id="KW-0072">Autophagy</keyword>
<dbReference type="STRING" id="1447875.A0A2B7XVX2"/>
<dbReference type="Proteomes" id="UP000223968">
    <property type="component" value="Unassembled WGS sequence"/>
</dbReference>
<evidence type="ECO:0000256" key="3">
    <source>
        <dbReference type="ARBA" id="ARBA00015616"/>
    </source>
</evidence>
<evidence type="ECO:0000259" key="15">
    <source>
        <dbReference type="Pfam" id="PF20638"/>
    </source>
</evidence>
<organism evidence="16 17">
    <name type="scientific">Helicocarpus griseus UAMH5409</name>
    <dbReference type="NCBI Taxonomy" id="1447875"/>
    <lineage>
        <taxon>Eukaryota</taxon>
        <taxon>Fungi</taxon>
        <taxon>Dikarya</taxon>
        <taxon>Ascomycota</taxon>
        <taxon>Pezizomycotina</taxon>
        <taxon>Eurotiomycetes</taxon>
        <taxon>Eurotiomycetidae</taxon>
        <taxon>Onygenales</taxon>
        <taxon>Ajellomycetaceae</taxon>
        <taxon>Helicocarpus</taxon>
    </lineage>
</organism>
<gene>
    <name evidence="16" type="ORF">AJ79_04011</name>
</gene>
<dbReference type="GO" id="GO:0006995">
    <property type="term" value="P:cellular response to nitrogen starvation"/>
    <property type="evidence" value="ECO:0007669"/>
    <property type="project" value="TreeGrafter"/>
</dbReference>
<evidence type="ECO:0000313" key="17">
    <source>
        <dbReference type="Proteomes" id="UP000223968"/>
    </source>
</evidence>
<comment type="subunit">
    <text evidence="11">Conjugated with ATG12.</text>
</comment>
<dbReference type="GO" id="GO:0044233">
    <property type="term" value="C:mitochondria-associated endoplasmic reticulum membrane contact site"/>
    <property type="evidence" value="ECO:0007669"/>
    <property type="project" value="TreeGrafter"/>
</dbReference>
<dbReference type="GO" id="GO:0015031">
    <property type="term" value="P:protein transport"/>
    <property type="evidence" value="ECO:0007669"/>
    <property type="project" value="UniProtKB-KW"/>
</dbReference>
<dbReference type="OrthoDB" id="272162at2759"/>
<dbReference type="Pfam" id="PF20637">
    <property type="entry name" value="ATG5_HBR"/>
    <property type="match status" value="1"/>
</dbReference>
<dbReference type="EMBL" id="PDNB01000052">
    <property type="protein sequence ID" value="PGH12911.1"/>
    <property type="molecule type" value="Genomic_DNA"/>
</dbReference>
<keyword evidence="9 11" id="KW-0472">Membrane</keyword>
<dbReference type="InterPro" id="IPR048940">
    <property type="entry name" value="ATG5_HBR"/>
</dbReference>
<evidence type="ECO:0000256" key="10">
    <source>
        <dbReference type="ARBA" id="ARBA00024770"/>
    </source>
</evidence>
<dbReference type="AlphaFoldDB" id="A0A2B7XVX2"/>
<evidence type="ECO:0000256" key="11">
    <source>
        <dbReference type="RuleBase" id="RU361202"/>
    </source>
</evidence>
<feature type="region of interest" description="Disordered" evidence="12">
    <location>
        <begin position="117"/>
        <end position="136"/>
    </location>
</feature>
<evidence type="ECO:0000259" key="14">
    <source>
        <dbReference type="Pfam" id="PF20637"/>
    </source>
</evidence>
<accession>A0A2B7XVX2</accession>
<dbReference type="InterPro" id="IPR007239">
    <property type="entry name" value="Atg5"/>
</dbReference>
<dbReference type="GO" id="GO:0034274">
    <property type="term" value="C:Atg12-Atg5-Atg16 complex"/>
    <property type="evidence" value="ECO:0007669"/>
    <property type="project" value="TreeGrafter"/>
</dbReference>
<dbReference type="GO" id="GO:0005776">
    <property type="term" value="C:autophagosome"/>
    <property type="evidence" value="ECO:0007669"/>
    <property type="project" value="TreeGrafter"/>
</dbReference>
<evidence type="ECO:0000256" key="5">
    <source>
        <dbReference type="ARBA" id="ARBA00022499"/>
    </source>
</evidence>
<evidence type="ECO:0000256" key="2">
    <source>
        <dbReference type="ARBA" id="ARBA00006910"/>
    </source>
</evidence>
<dbReference type="FunFam" id="1.10.246.190:FF:000004">
    <property type="entry name" value="Autophagy protein 5"/>
    <property type="match status" value="1"/>
</dbReference>
<dbReference type="FunFam" id="3.10.20.620:FF:000004">
    <property type="entry name" value="Autophagy protein 5"/>
    <property type="match status" value="1"/>
</dbReference>
<evidence type="ECO:0000256" key="9">
    <source>
        <dbReference type="ARBA" id="ARBA00023136"/>
    </source>
</evidence>
<feature type="domain" description="Autophagy protein ATG5 UblA" evidence="15">
    <location>
        <begin position="15"/>
        <end position="145"/>
    </location>
</feature>
<proteinExistence type="inferred from homology"/>
<dbReference type="InterPro" id="IPR048939">
    <property type="entry name" value="ATG5_UblA"/>
</dbReference>
<evidence type="ECO:0000313" key="16">
    <source>
        <dbReference type="EMBL" id="PGH12911.1"/>
    </source>
</evidence>
<sequence>MASPTASAIAIQRRLWDGRVPLEITLSPVECRTYDKADPYLIRFPRVLYLPFLLPKLHVFFRSSLIDIETQPHQGWFSFEGVPLKWHYPLGLLYDLYSGAEPVTSKSGVGEDILRTASPRGMDDPDDHSEHEPGEPIPWRLQVHFSDWPDDDLVPLDADGKVIHDSFINSVKEADFVRNGTAKGIMSLSREDSSGLWQAVQDHDFANFQRITNIFIPRPPDQFRNIPMRVFLPSPPDAATPSLKVIQFLFPPMITPPAPTGVSGRHVQPQTQTVGTSLNSLLPSLFPSRRIPVHAKPVLQGAVIPMTAPLEEVARVAGYTDGWLAIVVFMNG</sequence>
<dbReference type="Gene3D" id="3.10.20.90">
    <property type="entry name" value="Phosphatidylinositol 3-kinase Catalytic Subunit, Chain A, domain 1"/>
    <property type="match status" value="1"/>
</dbReference>
<dbReference type="PANTHER" id="PTHR13040">
    <property type="entry name" value="AUTOPHAGY PROTEIN 5"/>
    <property type="match status" value="1"/>
</dbReference>
<evidence type="ECO:0000256" key="12">
    <source>
        <dbReference type="SAM" id="MobiDB-lite"/>
    </source>
</evidence>
<dbReference type="InterPro" id="IPR048318">
    <property type="entry name" value="ATG5_UblB"/>
</dbReference>
<evidence type="ECO:0000259" key="13">
    <source>
        <dbReference type="Pfam" id="PF04106"/>
    </source>
</evidence>
<dbReference type="GO" id="GO:0034727">
    <property type="term" value="P:piecemeal microautophagy of the nucleus"/>
    <property type="evidence" value="ECO:0007669"/>
    <property type="project" value="TreeGrafter"/>
</dbReference>
<comment type="caution">
    <text evidence="16">The sequence shown here is derived from an EMBL/GenBank/DDBJ whole genome shotgun (WGS) entry which is preliminary data.</text>
</comment>
<evidence type="ECO:0000256" key="7">
    <source>
        <dbReference type="ARBA" id="ARBA00022927"/>
    </source>
</evidence>
<protein>
    <recommendedName>
        <fullName evidence="3 11">Autophagy protein 5</fullName>
    </recommendedName>
</protein>
<feature type="domain" description="Autophagy protein ATG5 alpha-helical bundle region" evidence="14">
    <location>
        <begin position="161"/>
        <end position="217"/>
    </location>
</feature>
<reference evidence="16 17" key="1">
    <citation type="submission" date="2017-10" db="EMBL/GenBank/DDBJ databases">
        <title>Comparative genomics in systemic dimorphic fungi from Ajellomycetaceae.</title>
        <authorList>
            <person name="Munoz J.F."/>
            <person name="Mcewen J.G."/>
            <person name="Clay O.K."/>
            <person name="Cuomo C.A."/>
        </authorList>
    </citation>
    <scope>NUCLEOTIDE SEQUENCE [LARGE SCALE GENOMIC DNA]</scope>
    <source>
        <strain evidence="16 17">UAMH5409</strain>
    </source>
</reference>
<dbReference type="Pfam" id="PF20638">
    <property type="entry name" value="ATG5_UblA"/>
    <property type="match status" value="1"/>
</dbReference>
<evidence type="ECO:0000256" key="1">
    <source>
        <dbReference type="ARBA" id="ARBA00004623"/>
    </source>
</evidence>
<dbReference type="GO" id="GO:0061908">
    <property type="term" value="C:phagophore"/>
    <property type="evidence" value="ECO:0007669"/>
    <property type="project" value="TreeGrafter"/>
</dbReference>
<comment type="function">
    <text evidence="10">Involved in cytoplasm to vacuole transport (Cvt) and autophagic vesicle formation. Autophagy is essential for maintenance of amino acid levels and protein synthesis under nitrogen starvation. Required for selective autophagic degradation of the nucleus (nucleophagy). Also required for mitophagy, which eliminates defective or superfluous mitochondria in order to fulfill cellular energy requirements and prevent excess ROS production. Conjugation with ATG12, through a ubiquitin-like conjugating system involving ATG7 as an E1-like activating enzyme and ATG10 as an E2-like conjugating enzyme, is essential for its function. The ATG12-ATG5 conjugate acts as an E3-like enzyme which is required for lipidation of ATG8 and ATG8 association to the vesicle membranes.</text>
</comment>
<name>A0A2B7XVX2_9EURO</name>
<keyword evidence="5 11" id="KW-1017">Isopeptide bond</keyword>
<evidence type="ECO:0000256" key="6">
    <source>
        <dbReference type="ARBA" id="ARBA00022843"/>
    </source>
</evidence>
<dbReference type="InterPro" id="IPR042527">
    <property type="entry name" value="Atg5_UblA_dom_sf"/>
</dbReference>
<dbReference type="GO" id="GO:0034045">
    <property type="term" value="C:phagophore assembly site membrane"/>
    <property type="evidence" value="ECO:0007669"/>
    <property type="project" value="UniProtKB-SubCell"/>
</dbReference>
<dbReference type="Gene3D" id="3.10.20.620">
    <property type="match status" value="1"/>
</dbReference>
<dbReference type="Gene3D" id="1.10.246.190">
    <property type="entry name" value="Autophagy protein Apg5, helix rich domain"/>
    <property type="match status" value="1"/>
</dbReference>
<keyword evidence="17" id="KW-1185">Reference proteome</keyword>
<dbReference type="Pfam" id="PF04106">
    <property type="entry name" value="ATG5_UblB"/>
    <property type="match status" value="1"/>
</dbReference>